<keyword evidence="2" id="KW-0813">Transport</keyword>
<organism evidence="9 10">
    <name type="scientific">Catalinimonas alkaloidigena</name>
    <dbReference type="NCBI Taxonomy" id="1075417"/>
    <lineage>
        <taxon>Bacteria</taxon>
        <taxon>Pseudomonadati</taxon>
        <taxon>Bacteroidota</taxon>
        <taxon>Cytophagia</taxon>
        <taxon>Cytophagales</taxon>
        <taxon>Catalimonadaceae</taxon>
        <taxon>Catalinimonas</taxon>
    </lineage>
</organism>
<evidence type="ECO:0000256" key="5">
    <source>
        <dbReference type="ARBA" id="ARBA00022989"/>
    </source>
</evidence>
<feature type="transmembrane region" description="Helical" evidence="7">
    <location>
        <begin position="88"/>
        <end position="105"/>
    </location>
</feature>
<reference evidence="9 10" key="1">
    <citation type="submission" date="2016-10" db="EMBL/GenBank/DDBJ databases">
        <authorList>
            <person name="de Groot N.N."/>
        </authorList>
    </citation>
    <scope>NUCLEOTIDE SEQUENCE [LARGE SCALE GENOMIC DNA]</scope>
    <source>
        <strain evidence="9 10">DSM 25186</strain>
    </source>
</reference>
<feature type="transmembrane region" description="Helical" evidence="7">
    <location>
        <begin position="176"/>
        <end position="197"/>
    </location>
</feature>
<feature type="transmembrane region" description="Helical" evidence="7">
    <location>
        <begin position="111"/>
        <end position="132"/>
    </location>
</feature>
<dbReference type="GO" id="GO:0005886">
    <property type="term" value="C:plasma membrane"/>
    <property type="evidence" value="ECO:0007669"/>
    <property type="project" value="UniProtKB-SubCell"/>
</dbReference>
<comment type="subcellular location">
    <subcellularLocation>
        <location evidence="1">Cell membrane</location>
        <topology evidence="1">Multi-pass membrane protein</topology>
    </subcellularLocation>
</comment>
<gene>
    <name evidence="9" type="ORF">SAMN05421823_106125</name>
</gene>
<protein>
    <submittedName>
        <fullName evidence="9">Predicted arabinose efflux permease, MFS family</fullName>
    </submittedName>
</protein>
<feature type="transmembrane region" description="Helical" evidence="7">
    <location>
        <begin position="49"/>
        <end position="67"/>
    </location>
</feature>
<dbReference type="GO" id="GO:0022857">
    <property type="term" value="F:transmembrane transporter activity"/>
    <property type="evidence" value="ECO:0007669"/>
    <property type="project" value="InterPro"/>
</dbReference>
<dbReference type="STRING" id="1075417.SAMN05421823_106125"/>
<keyword evidence="6 7" id="KW-0472">Membrane</keyword>
<evidence type="ECO:0000256" key="7">
    <source>
        <dbReference type="SAM" id="Phobius"/>
    </source>
</evidence>
<evidence type="ECO:0000313" key="9">
    <source>
        <dbReference type="EMBL" id="SDL47583.1"/>
    </source>
</evidence>
<dbReference type="InterPro" id="IPR050171">
    <property type="entry name" value="MFS_Transporters"/>
</dbReference>
<keyword evidence="5 7" id="KW-1133">Transmembrane helix</keyword>
<evidence type="ECO:0000256" key="4">
    <source>
        <dbReference type="ARBA" id="ARBA00022692"/>
    </source>
</evidence>
<dbReference type="Gene3D" id="1.20.1250.20">
    <property type="entry name" value="MFS general substrate transporter like domains"/>
    <property type="match status" value="2"/>
</dbReference>
<evidence type="ECO:0000256" key="6">
    <source>
        <dbReference type="ARBA" id="ARBA00023136"/>
    </source>
</evidence>
<feature type="transmembrane region" description="Helical" evidence="7">
    <location>
        <begin position="21"/>
        <end position="37"/>
    </location>
</feature>
<sequence length="416" mass="44285">MKGKRSAAPVQWGLRENLGQFLLLVLINGFVGGMVGLERSILPPLAAQAFGVVAPTALLSFILVFGVTKALTNYVAGTVANRIGRKRLLVYGWWVGLPVPLLLMWAPHWGWVIVANVLLGIQQGLCWSTTVVMKIDLVGEKHRGIAMGINEFAGYIAIAAVALATGWLASTYGLRPYPFVVGLGLAVLGLLASIGLVQDTTAHVRQEGAKTQLPHLNRIFRETTWRHPNLGAVTQAGLVNNLNDGMVWGLLPVVLAQRGFSLTEIGFMVAVYPAVWGVGQLVTGALADVFCKKNLLFWGMSLQGLALLALPWAWSLPQVSAVAVVLGLGTALVYPTFLAAIAADTHPTQRAESLGIFRFWRDLGYAVGALLTGLLADNAGPEAAMGAVAGLTLLSAGWIRHRMSCATTGTPEWATA</sequence>
<keyword evidence="3" id="KW-1003">Cell membrane</keyword>
<feature type="transmembrane region" description="Helical" evidence="7">
    <location>
        <begin position="320"/>
        <end position="343"/>
    </location>
</feature>
<dbReference type="PANTHER" id="PTHR23517">
    <property type="entry name" value="RESISTANCE PROTEIN MDTM, PUTATIVE-RELATED-RELATED"/>
    <property type="match status" value="1"/>
</dbReference>
<dbReference type="PANTHER" id="PTHR23517:SF3">
    <property type="entry name" value="INTEGRAL MEMBRANE TRANSPORT PROTEIN"/>
    <property type="match status" value="1"/>
</dbReference>
<evidence type="ECO:0000256" key="2">
    <source>
        <dbReference type="ARBA" id="ARBA00022448"/>
    </source>
</evidence>
<dbReference type="PROSITE" id="PS50850">
    <property type="entry name" value="MFS"/>
    <property type="match status" value="1"/>
</dbReference>
<dbReference type="AlphaFoldDB" id="A0A1G9KE22"/>
<evidence type="ECO:0000256" key="1">
    <source>
        <dbReference type="ARBA" id="ARBA00004651"/>
    </source>
</evidence>
<dbReference type="InterPro" id="IPR036259">
    <property type="entry name" value="MFS_trans_sf"/>
</dbReference>
<dbReference type="RefSeq" id="WP_089683812.1">
    <property type="nucleotide sequence ID" value="NZ_FNFO01000006.1"/>
</dbReference>
<feature type="transmembrane region" description="Helical" evidence="7">
    <location>
        <begin position="152"/>
        <end position="170"/>
    </location>
</feature>
<dbReference type="CDD" id="cd17325">
    <property type="entry name" value="MFS_MdtG_SLC18_like"/>
    <property type="match status" value="1"/>
</dbReference>
<dbReference type="InterPro" id="IPR020846">
    <property type="entry name" value="MFS_dom"/>
</dbReference>
<feature type="transmembrane region" description="Helical" evidence="7">
    <location>
        <begin position="295"/>
        <end position="314"/>
    </location>
</feature>
<proteinExistence type="predicted"/>
<dbReference type="InterPro" id="IPR011701">
    <property type="entry name" value="MFS"/>
</dbReference>
<feature type="domain" description="Major facilitator superfamily (MFS) profile" evidence="8">
    <location>
        <begin position="17"/>
        <end position="416"/>
    </location>
</feature>
<accession>A0A1G9KE22</accession>
<name>A0A1G9KE22_9BACT</name>
<evidence type="ECO:0000259" key="8">
    <source>
        <dbReference type="PROSITE" id="PS50850"/>
    </source>
</evidence>
<dbReference type="Pfam" id="PF07690">
    <property type="entry name" value="MFS_1"/>
    <property type="match status" value="2"/>
</dbReference>
<keyword evidence="10" id="KW-1185">Reference proteome</keyword>
<keyword evidence="4 7" id="KW-0812">Transmembrane</keyword>
<dbReference type="OrthoDB" id="9810492at2"/>
<dbReference type="EMBL" id="FNFO01000006">
    <property type="protein sequence ID" value="SDL47583.1"/>
    <property type="molecule type" value="Genomic_DNA"/>
</dbReference>
<evidence type="ECO:0000313" key="10">
    <source>
        <dbReference type="Proteomes" id="UP000198510"/>
    </source>
</evidence>
<dbReference type="SUPFAM" id="SSF103473">
    <property type="entry name" value="MFS general substrate transporter"/>
    <property type="match status" value="1"/>
</dbReference>
<evidence type="ECO:0000256" key="3">
    <source>
        <dbReference type="ARBA" id="ARBA00022475"/>
    </source>
</evidence>
<dbReference type="Proteomes" id="UP000198510">
    <property type="component" value="Unassembled WGS sequence"/>
</dbReference>